<name>A0A9N7NZ54_STRHE</name>
<dbReference type="Pfam" id="PF00332">
    <property type="entry name" value="Glyco_hydro_17"/>
    <property type="match status" value="1"/>
</dbReference>
<evidence type="ECO:0000256" key="3">
    <source>
        <dbReference type="ARBA" id="ARBA00023295"/>
    </source>
</evidence>
<evidence type="ECO:0000256" key="5">
    <source>
        <dbReference type="SAM" id="SignalP"/>
    </source>
</evidence>
<dbReference type="GO" id="GO:0005975">
    <property type="term" value="P:carbohydrate metabolic process"/>
    <property type="evidence" value="ECO:0007669"/>
    <property type="project" value="InterPro"/>
</dbReference>
<accession>A0A9N7NZ54</accession>
<evidence type="ECO:0000313" key="6">
    <source>
        <dbReference type="EMBL" id="CAA0841304.1"/>
    </source>
</evidence>
<keyword evidence="2" id="KW-0378">Hydrolase</keyword>
<dbReference type="OrthoDB" id="77201at2759"/>
<dbReference type="EMBL" id="CACSLK010034108">
    <property type="protein sequence ID" value="CAA0841304.1"/>
    <property type="molecule type" value="Genomic_DNA"/>
</dbReference>
<dbReference type="AlphaFoldDB" id="A0A9N7NZ54"/>
<keyword evidence="7" id="KW-1185">Reference proteome</keyword>
<reference evidence="6" key="1">
    <citation type="submission" date="2019-12" db="EMBL/GenBank/DDBJ databases">
        <authorList>
            <person name="Scholes J."/>
        </authorList>
    </citation>
    <scope>NUCLEOTIDE SEQUENCE</scope>
</reference>
<feature type="chain" id="PRO_5040340355" evidence="5">
    <location>
        <begin position="24"/>
        <end position="168"/>
    </location>
</feature>
<evidence type="ECO:0000313" key="7">
    <source>
        <dbReference type="Proteomes" id="UP001153555"/>
    </source>
</evidence>
<evidence type="ECO:0000256" key="4">
    <source>
        <dbReference type="RuleBase" id="RU004335"/>
    </source>
</evidence>
<organism evidence="6 7">
    <name type="scientific">Striga hermonthica</name>
    <name type="common">Purple witchweed</name>
    <name type="synonym">Buchnera hermonthica</name>
    <dbReference type="NCBI Taxonomy" id="68872"/>
    <lineage>
        <taxon>Eukaryota</taxon>
        <taxon>Viridiplantae</taxon>
        <taxon>Streptophyta</taxon>
        <taxon>Embryophyta</taxon>
        <taxon>Tracheophyta</taxon>
        <taxon>Spermatophyta</taxon>
        <taxon>Magnoliopsida</taxon>
        <taxon>eudicotyledons</taxon>
        <taxon>Gunneridae</taxon>
        <taxon>Pentapetalae</taxon>
        <taxon>asterids</taxon>
        <taxon>lamiids</taxon>
        <taxon>Lamiales</taxon>
        <taxon>Orobanchaceae</taxon>
        <taxon>Buchnereae</taxon>
        <taxon>Striga</taxon>
    </lineage>
</organism>
<sequence>MAGAPLQLLFLLLSFFIFSDSSSLSHGLKIGINYGQIASNLPAPSRVAHLLSSLNVTRVKLYDADPTVLSAFAGSNVEFIIGLGNEHLQRMTDPAQAQIWVQQYVRPHFPATRISCITVGNEVLTGNNTQLKSFLLPAMQNVNTAIQSSGLGNDIKLFVGGNAYFEGE</sequence>
<dbReference type="Gene3D" id="3.20.20.80">
    <property type="entry name" value="Glycosidases"/>
    <property type="match status" value="1"/>
</dbReference>
<dbReference type="InterPro" id="IPR000490">
    <property type="entry name" value="Glyco_hydro_17"/>
</dbReference>
<protein>
    <submittedName>
        <fullName evidence="6">Glucan endo-1-3-beta-glucosidase 14</fullName>
    </submittedName>
</protein>
<keyword evidence="5" id="KW-0732">Signal</keyword>
<gene>
    <name evidence="6" type="ORF">SHERM_07319</name>
</gene>
<dbReference type="InterPro" id="IPR044965">
    <property type="entry name" value="Glyco_hydro_17_plant"/>
</dbReference>
<proteinExistence type="inferred from homology"/>
<dbReference type="SUPFAM" id="SSF51445">
    <property type="entry name" value="(Trans)glycosidases"/>
    <property type="match status" value="1"/>
</dbReference>
<keyword evidence="3" id="KW-0326">Glycosidase</keyword>
<feature type="signal peptide" evidence="5">
    <location>
        <begin position="1"/>
        <end position="23"/>
    </location>
</feature>
<dbReference type="InterPro" id="IPR017853">
    <property type="entry name" value="GH"/>
</dbReference>
<dbReference type="PANTHER" id="PTHR32227">
    <property type="entry name" value="GLUCAN ENDO-1,3-BETA-GLUCOSIDASE BG1-RELATED-RELATED"/>
    <property type="match status" value="1"/>
</dbReference>
<evidence type="ECO:0000256" key="1">
    <source>
        <dbReference type="ARBA" id="ARBA00008773"/>
    </source>
</evidence>
<dbReference type="Proteomes" id="UP001153555">
    <property type="component" value="Unassembled WGS sequence"/>
</dbReference>
<evidence type="ECO:0000256" key="2">
    <source>
        <dbReference type="ARBA" id="ARBA00022801"/>
    </source>
</evidence>
<comment type="caution">
    <text evidence="6">The sequence shown here is derived from an EMBL/GenBank/DDBJ whole genome shotgun (WGS) entry which is preliminary data.</text>
</comment>
<comment type="similarity">
    <text evidence="1 4">Belongs to the glycosyl hydrolase 17 family.</text>
</comment>
<dbReference type="GO" id="GO:0004553">
    <property type="term" value="F:hydrolase activity, hydrolyzing O-glycosyl compounds"/>
    <property type="evidence" value="ECO:0007669"/>
    <property type="project" value="InterPro"/>
</dbReference>